<reference evidence="4 5" key="1">
    <citation type="journal article" date="2007" name="Nature">
        <title>Evolution of genes and genomes on the Drosophila phylogeny.</title>
        <authorList>
            <consortium name="Drosophila 12 Genomes Consortium"/>
            <person name="Clark A.G."/>
            <person name="Eisen M.B."/>
            <person name="Smith D.R."/>
            <person name="Bergman C.M."/>
            <person name="Oliver B."/>
            <person name="Markow T.A."/>
            <person name="Kaufman T.C."/>
            <person name="Kellis M."/>
            <person name="Gelbart W."/>
            <person name="Iyer V.N."/>
            <person name="Pollard D.A."/>
            <person name="Sackton T.B."/>
            <person name="Larracuente A.M."/>
            <person name="Singh N.D."/>
            <person name="Abad J.P."/>
            <person name="Abt D.N."/>
            <person name="Adryan B."/>
            <person name="Aguade M."/>
            <person name="Akashi H."/>
            <person name="Anderson W.W."/>
            <person name="Aquadro C.F."/>
            <person name="Ardell D.H."/>
            <person name="Arguello R."/>
            <person name="Artieri C.G."/>
            <person name="Barbash D.A."/>
            <person name="Barker D."/>
            <person name="Barsanti P."/>
            <person name="Batterham P."/>
            <person name="Batzoglou S."/>
            <person name="Begun D."/>
            <person name="Bhutkar A."/>
            <person name="Blanco E."/>
            <person name="Bosak S.A."/>
            <person name="Bradley R.K."/>
            <person name="Brand A.D."/>
            <person name="Brent M.R."/>
            <person name="Brooks A.N."/>
            <person name="Brown R.H."/>
            <person name="Butlin R.K."/>
            <person name="Caggese C."/>
            <person name="Calvi B.R."/>
            <person name="Bernardo de Carvalho A."/>
            <person name="Caspi A."/>
            <person name="Castrezana S."/>
            <person name="Celniker S.E."/>
            <person name="Chang J.L."/>
            <person name="Chapple C."/>
            <person name="Chatterji S."/>
            <person name="Chinwalla A."/>
            <person name="Civetta A."/>
            <person name="Clifton S.W."/>
            <person name="Comeron J.M."/>
            <person name="Costello J.C."/>
            <person name="Coyne J.A."/>
            <person name="Daub J."/>
            <person name="David R.G."/>
            <person name="Delcher A.L."/>
            <person name="Delehaunty K."/>
            <person name="Do C.B."/>
            <person name="Ebling H."/>
            <person name="Edwards K."/>
            <person name="Eickbush T."/>
            <person name="Evans J.D."/>
            <person name="Filipski A."/>
            <person name="Findeiss S."/>
            <person name="Freyhult E."/>
            <person name="Fulton L."/>
            <person name="Fulton R."/>
            <person name="Garcia A.C."/>
            <person name="Gardiner A."/>
            <person name="Garfield D.A."/>
            <person name="Garvin B.E."/>
            <person name="Gibson G."/>
            <person name="Gilbert D."/>
            <person name="Gnerre S."/>
            <person name="Godfrey J."/>
            <person name="Good R."/>
            <person name="Gotea V."/>
            <person name="Gravely B."/>
            <person name="Greenberg A.J."/>
            <person name="Griffiths-Jones S."/>
            <person name="Gross S."/>
            <person name="Guigo R."/>
            <person name="Gustafson E.A."/>
            <person name="Haerty W."/>
            <person name="Hahn M.W."/>
            <person name="Halligan D.L."/>
            <person name="Halpern A.L."/>
            <person name="Halter G.M."/>
            <person name="Han M.V."/>
            <person name="Heger A."/>
            <person name="Hillier L."/>
            <person name="Hinrichs A.S."/>
            <person name="Holmes I."/>
            <person name="Hoskins R.A."/>
            <person name="Hubisz M.J."/>
            <person name="Hultmark D."/>
            <person name="Huntley M.A."/>
            <person name="Jaffe D.B."/>
            <person name="Jagadeeshan S."/>
            <person name="Jeck W.R."/>
            <person name="Johnson J."/>
            <person name="Jones C.D."/>
            <person name="Jordan W.C."/>
            <person name="Karpen G.H."/>
            <person name="Kataoka E."/>
            <person name="Keightley P.D."/>
            <person name="Kheradpour P."/>
            <person name="Kirkness E.F."/>
            <person name="Koerich L.B."/>
            <person name="Kristiansen K."/>
            <person name="Kudrna D."/>
            <person name="Kulathinal R.J."/>
            <person name="Kumar S."/>
            <person name="Kwok R."/>
            <person name="Lander E."/>
            <person name="Langley C.H."/>
            <person name="Lapoint R."/>
            <person name="Lazzaro B.P."/>
            <person name="Lee S.J."/>
            <person name="Levesque L."/>
            <person name="Li R."/>
            <person name="Lin C.F."/>
            <person name="Lin M.F."/>
            <person name="Lindblad-Toh K."/>
            <person name="Llopart A."/>
            <person name="Long M."/>
            <person name="Low L."/>
            <person name="Lozovsky E."/>
            <person name="Lu J."/>
            <person name="Luo M."/>
            <person name="Machado C.A."/>
            <person name="Makalowski W."/>
            <person name="Marzo M."/>
            <person name="Matsuda M."/>
            <person name="Matzkin L."/>
            <person name="McAllister B."/>
            <person name="McBride C.S."/>
            <person name="McKernan B."/>
            <person name="McKernan K."/>
            <person name="Mendez-Lago M."/>
            <person name="Minx P."/>
            <person name="Mollenhauer M.U."/>
            <person name="Montooth K."/>
            <person name="Mount S.M."/>
            <person name="Mu X."/>
            <person name="Myers E."/>
            <person name="Negre B."/>
            <person name="Newfeld S."/>
            <person name="Nielsen R."/>
            <person name="Noor M.A."/>
            <person name="O'Grady P."/>
            <person name="Pachter L."/>
            <person name="Papaceit M."/>
            <person name="Parisi M.J."/>
            <person name="Parisi M."/>
            <person name="Parts L."/>
            <person name="Pedersen J.S."/>
            <person name="Pesole G."/>
            <person name="Phillippy A.M."/>
            <person name="Ponting C.P."/>
            <person name="Pop M."/>
            <person name="Porcelli D."/>
            <person name="Powell J.R."/>
            <person name="Prohaska S."/>
            <person name="Pruitt K."/>
            <person name="Puig M."/>
            <person name="Quesneville H."/>
            <person name="Ram K.R."/>
            <person name="Rand D."/>
            <person name="Rasmussen M.D."/>
            <person name="Reed L.K."/>
            <person name="Reenan R."/>
            <person name="Reily A."/>
            <person name="Remington K.A."/>
            <person name="Rieger T.T."/>
            <person name="Ritchie M.G."/>
            <person name="Robin C."/>
            <person name="Rogers Y.H."/>
            <person name="Rohde C."/>
            <person name="Rozas J."/>
            <person name="Rubenfield M.J."/>
            <person name="Ruiz A."/>
            <person name="Russo S."/>
            <person name="Salzberg S.L."/>
            <person name="Sanchez-Gracia A."/>
            <person name="Saranga D.J."/>
            <person name="Sato H."/>
            <person name="Schaeffer S.W."/>
            <person name="Schatz M.C."/>
            <person name="Schlenke T."/>
            <person name="Schwartz R."/>
            <person name="Segarra C."/>
            <person name="Singh R.S."/>
            <person name="Sirot L."/>
            <person name="Sirota M."/>
            <person name="Sisneros N.B."/>
            <person name="Smith C.D."/>
            <person name="Smith T.F."/>
            <person name="Spieth J."/>
            <person name="Stage D.E."/>
            <person name="Stark A."/>
            <person name="Stephan W."/>
            <person name="Strausberg R.L."/>
            <person name="Strempel S."/>
            <person name="Sturgill D."/>
            <person name="Sutton G."/>
            <person name="Sutton G.G."/>
            <person name="Tao W."/>
            <person name="Teichmann S."/>
            <person name="Tobari Y.N."/>
            <person name="Tomimura Y."/>
            <person name="Tsolas J.M."/>
            <person name="Valente V.L."/>
            <person name="Venter E."/>
            <person name="Venter J.C."/>
            <person name="Vicario S."/>
            <person name="Vieira F.G."/>
            <person name="Vilella A.J."/>
            <person name="Villasante A."/>
            <person name="Walenz B."/>
            <person name="Wang J."/>
            <person name="Wasserman M."/>
            <person name="Watts T."/>
            <person name="Wilson D."/>
            <person name="Wilson R.K."/>
            <person name="Wing R.A."/>
            <person name="Wolfner M.F."/>
            <person name="Wong A."/>
            <person name="Wong G.K."/>
            <person name="Wu C.I."/>
            <person name="Wu G."/>
            <person name="Yamamoto D."/>
            <person name="Yang H.P."/>
            <person name="Yang S.P."/>
            <person name="Yorke J.A."/>
            <person name="Yoshida K."/>
            <person name="Zdobnov E."/>
            <person name="Zhang P."/>
            <person name="Zhang Y."/>
            <person name="Zimin A.V."/>
            <person name="Baldwin J."/>
            <person name="Abdouelleil A."/>
            <person name="Abdulkadir J."/>
            <person name="Abebe A."/>
            <person name="Abera B."/>
            <person name="Abreu J."/>
            <person name="Acer S.C."/>
            <person name="Aftuck L."/>
            <person name="Alexander A."/>
            <person name="An P."/>
            <person name="Anderson E."/>
            <person name="Anderson S."/>
            <person name="Arachi H."/>
            <person name="Azer M."/>
            <person name="Bachantsang P."/>
            <person name="Barry A."/>
            <person name="Bayul T."/>
            <person name="Berlin A."/>
            <person name="Bessette D."/>
            <person name="Bloom T."/>
            <person name="Blye J."/>
            <person name="Boguslavskiy L."/>
            <person name="Bonnet C."/>
            <person name="Boukhgalter B."/>
            <person name="Bourzgui I."/>
            <person name="Brown A."/>
            <person name="Cahill P."/>
            <person name="Channer S."/>
            <person name="Cheshatsang Y."/>
            <person name="Chuda L."/>
            <person name="Citroen M."/>
            <person name="Collymore A."/>
            <person name="Cooke P."/>
            <person name="Costello M."/>
            <person name="D'Aco K."/>
            <person name="Daza R."/>
            <person name="De Haan G."/>
            <person name="DeGray S."/>
            <person name="DeMaso C."/>
            <person name="Dhargay N."/>
            <person name="Dooley K."/>
            <person name="Dooley E."/>
            <person name="Doricent M."/>
            <person name="Dorje P."/>
            <person name="Dorjee K."/>
            <person name="Dupes A."/>
            <person name="Elong R."/>
            <person name="Falk J."/>
            <person name="Farina A."/>
            <person name="Faro S."/>
            <person name="Ferguson D."/>
            <person name="Fisher S."/>
            <person name="Foley C.D."/>
            <person name="Franke A."/>
            <person name="Friedrich D."/>
            <person name="Gadbois L."/>
            <person name="Gearin G."/>
            <person name="Gearin C.R."/>
            <person name="Giannoukos G."/>
            <person name="Goode T."/>
            <person name="Graham J."/>
            <person name="Grandbois E."/>
            <person name="Grewal S."/>
            <person name="Gyaltsen K."/>
            <person name="Hafez N."/>
            <person name="Hagos B."/>
            <person name="Hall J."/>
            <person name="Henson C."/>
            <person name="Hollinger A."/>
            <person name="Honan T."/>
            <person name="Huard M.D."/>
            <person name="Hughes L."/>
            <person name="Hurhula B."/>
            <person name="Husby M.E."/>
            <person name="Kamat A."/>
            <person name="Kanga B."/>
            <person name="Kashin S."/>
            <person name="Khazanovich D."/>
            <person name="Kisner P."/>
            <person name="Lance K."/>
            <person name="Lara M."/>
            <person name="Lee W."/>
            <person name="Lennon N."/>
            <person name="Letendre F."/>
            <person name="LeVine R."/>
            <person name="Lipovsky A."/>
            <person name="Liu X."/>
            <person name="Liu J."/>
            <person name="Liu S."/>
            <person name="Lokyitsang T."/>
            <person name="Lokyitsang Y."/>
            <person name="Lubonja R."/>
            <person name="Lui A."/>
            <person name="MacDonald P."/>
            <person name="Magnisalis V."/>
            <person name="Maru K."/>
            <person name="Matthews C."/>
            <person name="McCusker W."/>
            <person name="McDonough S."/>
            <person name="Mehta T."/>
            <person name="Meldrim J."/>
            <person name="Meneus L."/>
            <person name="Mihai O."/>
            <person name="Mihalev A."/>
            <person name="Mihova T."/>
            <person name="Mittelman R."/>
            <person name="Mlenga V."/>
            <person name="Montmayeur A."/>
            <person name="Mulrain L."/>
            <person name="Navidi A."/>
            <person name="Naylor J."/>
            <person name="Negash T."/>
            <person name="Nguyen T."/>
            <person name="Nguyen N."/>
            <person name="Nicol R."/>
            <person name="Norbu C."/>
            <person name="Norbu N."/>
            <person name="Novod N."/>
            <person name="O'Neill B."/>
            <person name="Osman S."/>
            <person name="Markiewicz E."/>
            <person name="Oyono O.L."/>
            <person name="Patti C."/>
            <person name="Phunkhang P."/>
            <person name="Pierre F."/>
            <person name="Priest M."/>
            <person name="Raghuraman S."/>
            <person name="Rege F."/>
            <person name="Reyes R."/>
            <person name="Rise C."/>
            <person name="Rogov P."/>
            <person name="Ross K."/>
            <person name="Ryan E."/>
            <person name="Settipalli S."/>
            <person name="Shea T."/>
            <person name="Sherpa N."/>
            <person name="Shi L."/>
            <person name="Shih D."/>
            <person name="Sparrow T."/>
            <person name="Spaulding J."/>
            <person name="Stalker J."/>
            <person name="Stange-Thomann N."/>
            <person name="Stavropoulos S."/>
            <person name="Stone C."/>
            <person name="Strader C."/>
            <person name="Tesfaye S."/>
            <person name="Thomson T."/>
            <person name="Thoulutsang Y."/>
            <person name="Thoulutsang D."/>
            <person name="Topham K."/>
            <person name="Topping I."/>
            <person name="Tsamla T."/>
            <person name="Vassiliev H."/>
            <person name="Vo A."/>
            <person name="Wangchuk T."/>
            <person name="Wangdi T."/>
            <person name="Weiand M."/>
            <person name="Wilkinson J."/>
            <person name="Wilson A."/>
            <person name="Yadav S."/>
            <person name="Young G."/>
            <person name="Yu Q."/>
            <person name="Zembek L."/>
            <person name="Zhong D."/>
            <person name="Zimmer A."/>
            <person name="Zwirko Z."/>
            <person name="Jaffe D.B."/>
            <person name="Alvarez P."/>
            <person name="Brockman W."/>
            <person name="Butler J."/>
            <person name="Chin C."/>
            <person name="Gnerre S."/>
            <person name="Grabherr M."/>
            <person name="Kleber M."/>
            <person name="Mauceli E."/>
            <person name="MacCallum I."/>
        </authorList>
    </citation>
    <scope>NUCLEOTIDE SEQUENCE [LARGE SCALE GENOMIC DNA]</scope>
    <source>
        <strain evidence="5">Tucson 14024-0371.13</strain>
    </source>
</reference>
<dbReference type="Proteomes" id="UP000007801">
    <property type="component" value="Unassembled WGS sequence"/>
</dbReference>
<dbReference type="GeneID" id="6500809"/>
<feature type="binding site" evidence="1">
    <location>
        <position position="7"/>
    </location>
    <ligand>
        <name>Zn(2+)</name>
        <dbReference type="ChEBI" id="CHEBI:29105"/>
    </ligand>
</feature>
<dbReference type="AlphaFoldDB" id="B3LV45"/>
<dbReference type="PROSITE" id="PS51915">
    <property type="entry name" value="ZAD"/>
    <property type="match status" value="1"/>
</dbReference>
<dbReference type="SUPFAM" id="SSF57716">
    <property type="entry name" value="Glucocorticoid receptor-like (DNA-binding domain)"/>
    <property type="match status" value="1"/>
</dbReference>
<dbReference type="InterPro" id="IPR012934">
    <property type="entry name" value="Znf_AD"/>
</dbReference>
<gene>
    <name evidence="4" type="primary">Dana\GF18030</name>
    <name evidence="4" type="synonym">dana_GLEANR_19291</name>
    <name evidence="4" type="ORF">GF18030</name>
</gene>
<feature type="binding site" evidence="1">
    <location>
        <position position="44"/>
    </location>
    <ligand>
        <name>Zn(2+)</name>
        <dbReference type="ChEBI" id="CHEBI:29105"/>
    </ligand>
</feature>
<dbReference type="KEGG" id="dan:6500809"/>
<feature type="compositionally biased region" description="Basic and acidic residues" evidence="2">
    <location>
        <begin position="329"/>
        <end position="339"/>
    </location>
</feature>
<dbReference type="eggNOG" id="KOG1721">
    <property type="taxonomic scope" value="Eukaryota"/>
</dbReference>
<keyword evidence="1" id="KW-0863">Zinc-finger</keyword>
<organism evidence="4 5">
    <name type="scientific">Drosophila ananassae</name>
    <name type="common">Fruit fly</name>
    <dbReference type="NCBI Taxonomy" id="7217"/>
    <lineage>
        <taxon>Eukaryota</taxon>
        <taxon>Metazoa</taxon>
        <taxon>Ecdysozoa</taxon>
        <taxon>Arthropoda</taxon>
        <taxon>Hexapoda</taxon>
        <taxon>Insecta</taxon>
        <taxon>Pterygota</taxon>
        <taxon>Neoptera</taxon>
        <taxon>Endopterygota</taxon>
        <taxon>Diptera</taxon>
        <taxon>Brachycera</taxon>
        <taxon>Muscomorpha</taxon>
        <taxon>Ephydroidea</taxon>
        <taxon>Drosophilidae</taxon>
        <taxon>Drosophila</taxon>
        <taxon>Sophophora</taxon>
    </lineage>
</organism>
<feature type="compositionally biased region" description="Basic residues" evidence="2">
    <location>
        <begin position="308"/>
        <end position="319"/>
    </location>
</feature>
<evidence type="ECO:0000256" key="2">
    <source>
        <dbReference type="SAM" id="MobiDB-lite"/>
    </source>
</evidence>
<dbReference type="SMART" id="SM00868">
    <property type="entry name" value="zf-AD"/>
    <property type="match status" value="1"/>
</dbReference>
<evidence type="ECO:0000313" key="5">
    <source>
        <dbReference type="Proteomes" id="UP000007801"/>
    </source>
</evidence>
<keyword evidence="5" id="KW-1185">Reference proteome</keyword>
<sequence>MKVCRLCLAKDANFPVFSVSTAVKIMACTSVEVDPTDGLPQLICPGCRLRLEEYHHFRRRCQVADRRLRRDARIDLKDEDNDALQDVAKCTANACSESNAQWRKQAAQLIRNEINAYKRELLANCKQTVRQEIEEEVRREIETVLMEQARQQVRLGVLNDLFEEVEDFFIRKRNETAYEHFNGSESVSSEMVDKFYEGELPQLDDLNPVNVSLVDLVDETDLQNSSNSEIPSCSVPPASEVIVPVPMVEINMTNTQLSHLREEFHSDIFLGDQTPPKTAKKIKEVPSNPEPIQKKVRFSSPIKQPTSCRKHKPSNKRPKSPNCMRCRLRGADKMNRSVS</sequence>
<dbReference type="OrthoDB" id="7764603at2759"/>
<dbReference type="GO" id="GO:0042802">
    <property type="term" value="F:identical protein binding"/>
    <property type="evidence" value="ECO:0007669"/>
    <property type="project" value="EnsemblMetazoa"/>
</dbReference>
<evidence type="ECO:0000313" key="4">
    <source>
        <dbReference type="EMBL" id="EDV42517.2"/>
    </source>
</evidence>
<dbReference type="GO" id="GO:0008270">
    <property type="term" value="F:zinc ion binding"/>
    <property type="evidence" value="ECO:0007669"/>
    <property type="project" value="UniProtKB-UniRule"/>
</dbReference>
<dbReference type="HOGENOM" id="CLU_746550_0_0_1"/>
<feature type="domain" description="ZAD" evidence="3">
    <location>
        <begin position="2"/>
        <end position="71"/>
    </location>
</feature>
<keyword evidence="1" id="KW-0862">Zinc</keyword>
<protein>
    <recommendedName>
        <fullName evidence="3">ZAD domain-containing protein</fullName>
    </recommendedName>
</protein>
<dbReference type="STRING" id="7217.B3LV45"/>
<dbReference type="GO" id="GO:0008157">
    <property type="term" value="F:protein phosphatase 1 binding"/>
    <property type="evidence" value="ECO:0007669"/>
    <property type="project" value="EnsemblMetazoa"/>
</dbReference>
<dbReference type="Pfam" id="PF07776">
    <property type="entry name" value="zf-AD"/>
    <property type="match status" value="1"/>
</dbReference>
<evidence type="ECO:0000259" key="3">
    <source>
        <dbReference type="PROSITE" id="PS51915"/>
    </source>
</evidence>
<feature type="region of interest" description="Disordered" evidence="2">
    <location>
        <begin position="270"/>
        <end position="339"/>
    </location>
</feature>
<dbReference type="Gene3D" id="3.40.1800.20">
    <property type="match status" value="1"/>
</dbReference>
<feature type="binding site" evidence="1">
    <location>
        <position position="47"/>
    </location>
    <ligand>
        <name>Zn(2+)</name>
        <dbReference type="ChEBI" id="CHEBI:29105"/>
    </ligand>
</feature>
<evidence type="ECO:0000256" key="1">
    <source>
        <dbReference type="PROSITE-ProRule" id="PRU01263"/>
    </source>
</evidence>
<dbReference type="InParanoid" id="B3LV45"/>
<dbReference type="EMBL" id="CH902617">
    <property type="protein sequence ID" value="EDV42517.2"/>
    <property type="molecule type" value="Genomic_DNA"/>
</dbReference>
<name>B3LV45_DROAN</name>
<proteinExistence type="predicted"/>
<feature type="binding site" evidence="1">
    <location>
        <position position="4"/>
    </location>
    <ligand>
        <name>Zn(2+)</name>
        <dbReference type="ChEBI" id="CHEBI:29105"/>
    </ligand>
</feature>
<keyword evidence="1" id="KW-0479">Metal-binding</keyword>
<accession>B3LV45</accession>
<dbReference type="GO" id="GO:0005634">
    <property type="term" value="C:nucleus"/>
    <property type="evidence" value="ECO:0007669"/>
    <property type="project" value="InterPro"/>
</dbReference>